<dbReference type="EMBL" id="JABFAD010000006">
    <property type="protein sequence ID" value="MBA0799481.1"/>
    <property type="molecule type" value="Genomic_DNA"/>
</dbReference>
<dbReference type="OrthoDB" id="979706at2759"/>
<evidence type="ECO:0000313" key="2">
    <source>
        <dbReference type="Proteomes" id="UP000593560"/>
    </source>
</evidence>
<protein>
    <submittedName>
        <fullName evidence="1">Uncharacterized protein</fullName>
    </submittedName>
</protein>
<gene>
    <name evidence="1" type="ORF">Gohar_009995</name>
</gene>
<dbReference type="Proteomes" id="UP000593560">
    <property type="component" value="Unassembled WGS sequence"/>
</dbReference>
<reference evidence="1 2" key="1">
    <citation type="journal article" date="2019" name="Genome Biol. Evol.">
        <title>Insights into the evolution of the New World diploid cottons (Gossypium, subgenus Houzingenia) based on genome sequencing.</title>
        <authorList>
            <person name="Grover C.E."/>
            <person name="Arick M.A. 2nd"/>
            <person name="Thrash A."/>
            <person name="Conover J.L."/>
            <person name="Sanders W.S."/>
            <person name="Peterson D.G."/>
            <person name="Frelichowski J.E."/>
            <person name="Scheffler J.A."/>
            <person name="Scheffler B.E."/>
            <person name="Wendel J.F."/>
        </authorList>
    </citation>
    <scope>NUCLEOTIDE SEQUENCE [LARGE SCALE GENOMIC DNA]</scope>
    <source>
        <strain evidence="1">0</strain>
        <tissue evidence="1">Leaf</tissue>
    </source>
</reference>
<keyword evidence="2" id="KW-1185">Reference proteome</keyword>
<evidence type="ECO:0000313" key="1">
    <source>
        <dbReference type="EMBL" id="MBA0799481.1"/>
    </source>
</evidence>
<name>A0A7J9GPI8_9ROSI</name>
<comment type="caution">
    <text evidence="1">The sequence shown here is derived from an EMBL/GenBank/DDBJ whole genome shotgun (WGS) entry which is preliminary data.</text>
</comment>
<dbReference type="AlphaFoldDB" id="A0A7J9GPI8"/>
<organism evidence="1 2">
    <name type="scientific">Gossypium harknessii</name>
    <dbReference type="NCBI Taxonomy" id="34285"/>
    <lineage>
        <taxon>Eukaryota</taxon>
        <taxon>Viridiplantae</taxon>
        <taxon>Streptophyta</taxon>
        <taxon>Embryophyta</taxon>
        <taxon>Tracheophyta</taxon>
        <taxon>Spermatophyta</taxon>
        <taxon>Magnoliopsida</taxon>
        <taxon>eudicotyledons</taxon>
        <taxon>Gunneridae</taxon>
        <taxon>Pentapetalae</taxon>
        <taxon>rosids</taxon>
        <taxon>malvids</taxon>
        <taxon>Malvales</taxon>
        <taxon>Malvaceae</taxon>
        <taxon>Malvoideae</taxon>
        <taxon>Gossypium</taxon>
    </lineage>
</organism>
<sequence length="39" mass="4457">MMVRVGNVSFSKAEKHGNKMTYALAVVGIKRPSMFKAWW</sequence>
<proteinExistence type="predicted"/>
<accession>A0A7J9GPI8</accession>